<dbReference type="Gene3D" id="1.10.10.10">
    <property type="entry name" value="Winged helix-like DNA-binding domain superfamily/Winged helix DNA-binding domain"/>
    <property type="match status" value="1"/>
</dbReference>
<dbReference type="InterPro" id="IPR054105">
    <property type="entry name" value="WHD_NrtR"/>
</dbReference>
<protein>
    <submittedName>
        <fullName evidence="2">Nudix-like regulator</fullName>
    </submittedName>
</protein>
<dbReference type="PANTHER" id="PTHR43736:SF4">
    <property type="entry name" value="SLR1690 PROTEIN"/>
    <property type="match status" value="1"/>
</dbReference>
<dbReference type="InterPro" id="IPR000086">
    <property type="entry name" value="NUDIX_hydrolase_dom"/>
</dbReference>
<dbReference type="PATRIC" id="fig|821.40.peg.4179"/>
<gene>
    <name evidence="2" type="ORF">BvMPK_3473</name>
</gene>
<dbReference type="Gene3D" id="3.90.79.10">
    <property type="entry name" value="Nucleoside Triphosphate Pyrophosphohydrolase"/>
    <property type="match status" value="1"/>
</dbReference>
<sequence>MFWNIIKINILFCVIRKIVFIFAAGNDKSHITMSEINQTINLHVSVDCVLIGFDGEQFRVLLVRQVGKQSEDGYNNMKLPGSLIYDDEDLDEAAKRVLNELTGLKNVKLTQFKAYGSKDRTRNPKDVLWLERFHRLDEKKIDRIVTIAYLTLVKIDRRFEQLSDKYDACWTPVTEVKSLAFDHFQILQDALVHIRHYVEYAPSAMFDLLPRKFTAAQLRTVYQLIYDKVFDVRNFHKKIALMPYVVPLEEKQVGVCHRAARFYKFDRSIYNKSGTK</sequence>
<dbReference type="InterPro" id="IPR036390">
    <property type="entry name" value="WH_DNA-bd_sf"/>
</dbReference>
<dbReference type="AlphaFoldDB" id="A0A0P0L8H1"/>
<dbReference type="SUPFAM" id="SSF55811">
    <property type="entry name" value="Nudix"/>
    <property type="match status" value="1"/>
</dbReference>
<proteinExistence type="predicted"/>
<organism evidence="2 3">
    <name type="scientific">Phocaeicola vulgatus</name>
    <name type="common">Bacteroides vulgatus</name>
    <dbReference type="NCBI Taxonomy" id="821"/>
    <lineage>
        <taxon>Bacteria</taxon>
        <taxon>Pseudomonadati</taxon>
        <taxon>Bacteroidota</taxon>
        <taxon>Bacteroidia</taxon>
        <taxon>Bacteroidales</taxon>
        <taxon>Bacteroidaceae</taxon>
        <taxon>Phocaeicola</taxon>
    </lineage>
</organism>
<dbReference type="Proteomes" id="UP000061587">
    <property type="component" value="Chromosome"/>
</dbReference>
<evidence type="ECO:0000313" key="2">
    <source>
        <dbReference type="EMBL" id="ALK86035.1"/>
    </source>
</evidence>
<dbReference type="InterPro" id="IPR036388">
    <property type="entry name" value="WH-like_DNA-bd_sf"/>
</dbReference>
<feature type="domain" description="Nudix hydrolase" evidence="1">
    <location>
        <begin position="41"/>
        <end position="194"/>
    </location>
</feature>
<dbReference type="PROSITE" id="PS51462">
    <property type="entry name" value="NUDIX"/>
    <property type="match status" value="1"/>
</dbReference>
<accession>A0A0P0L8H1</accession>
<reference evidence="2 3" key="2">
    <citation type="journal article" date="2016" name="Genome Biol. Evol.">
        <title>Extensive mobilome-driven genome diversification in mouse gut-associated Bacteroides vulgatus mpk.</title>
        <authorList>
            <person name="Lange A."/>
            <person name="Beier S."/>
            <person name="Steimle A."/>
            <person name="Autenrieth I.B."/>
            <person name="Huson D.H."/>
            <person name="Frick J.S."/>
        </authorList>
    </citation>
    <scope>NUCLEOTIDE SEQUENCE [LARGE SCALE GENOMIC DNA]</scope>
    <source>
        <strain evidence="3">mpk</strain>
    </source>
</reference>
<name>A0A0P0L8H1_PHOVU</name>
<dbReference type="CDD" id="cd18873">
    <property type="entry name" value="NUDIX_NadM_like"/>
    <property type="match status" value="1"/>
</dbReference>
<reference evidence="3" key="1">
    <citation type="submission" date="2015-10" db="EMBL/GenBank/DDBJ databases">
        <title>Extensive mobilome-driven genome diversification in gut-associated Bacteroides vulgatus mpk.</title>
        <authorList>
            <person name="Beier S."/>
            <person name="Lange A."/>
            <person name="Huson D.H."/>
            <person name="Frick J.-S."/>
            <person name="Autenrieth I.B."/>
        </authorList>
    </citation>
    <scope>NUCLEOTIDE SEQUENCE [LARGE SCALE GENOMIC DNA]</scope>
    <source>
        <strain evidence="3">mpk</strain>
    </source>
</reference>
<dbReference type="PANTHER" id="PTHR43736">
    <property type="entry name" value="ADP-RIBOSE PYROPHOSPHATASE"/>
    <property type="match status" value="1"/>
</dbReference>
<evidence type="ECO:0000313" key="3">
    <source>
        <dbReference type="Proteomes" id="UP000061587"/>
    </source>
</evidence>
<dbReference type="Pfam" id="PF00293">
    <property type="entry name" value="NUDIX"/>
    <property type="match status" value="1"/>
</dbReference>
<evidence type="ECO:0000259" key="1">
    <source>
        <dbReference type="PROSITE" id="PS51462"/>
    </source>
</evidence>
<dbReference type="EMBL" id="CP013020">
    <property type="protein sequence ID" value="ALK86035.1"/>
    <property type="molecule type" value="Genomic_DNA"/>
</dbReference>
<dbReference type="SUPFAM" id="SSF46785">
    <property type="entry name" value="Winged helix' DNA-binding domain"/>
    <property type="match status" value="1"/>
</dbReference>
<dbReference type="InterPro" id="IPR015797">
    <property type="entry name" value="NUDIX_hydrolase-like_dom_sf"/>
</dbReference>
<dbReference type="Pfam" id="PF21906">
    <property type="entry name" value="WHD_NrtR"/>
    <property type="match status" value="1"/>
</dbReference>